<feature type="non-terminal residue" evidence="2">
    <location>
        <position position="1"/>
    </location>
</feature>
<proteinExistence type="predicted"/>
<accession>A0AAN5CBK9</accession>
<reference evidence="3" key="1">
    <citation type="submission" date="2022-10" db="EMBL/GenBank/DDBJ databases">
        <title>Genome assembly of Pristionchus species.</title>
        <authorList>
            <person name="Yoshida K."/>
            <person name="Sommer R.J."/>
        </authorList>
    </citation>
    <scope>NUCLEOTIDE SEQUENCE [LARGE SCALE GENOMIC DNA]</scope>
    <source>
        <strain evidence="3">RS5460</strain>
    </source>
</reference>
<dbReference type="InterPro" id="IPR002083">
    <property type="entry name" value="MATH/TRAF_dom"/>
</dbReference>
<organism evidence="2 3">
    <name type="scientific">Pristionchus mayeri</name>
    <dbReference type="NCBI Taxonomy" id="1317129"/>
    <lineage>
        <taxon>Eukaryota</taxon>
        <taxon>Metazoa</taxon>
        <taxon>Ecdysozoa</taxon>
        <taxon>Nematoda</taxon>
        <taxon>Chromadorea</taxon>
        <taxon>Rhabditida</taxon>
        <taxon>Rhabditina</taxon>
        <taxon>Diplogasteromorpha</taxon>
        <taxon>Diplogasteroidea</taxon>
        <taxon>Neodiplogasteridae</taxon>
        <taxon>Pristionchus</taxon>
    </lineage>
</organism>
<dbReference type="SUPFAM" id="SSF49599">
    <property type="entry name" value="TRAF domain-like"/>
    <property type="match status" value="1"/>
</dbReference>
<feature type="non-terminal residue" evidence="2">
    <location>
        <position position="98"/>
    </location>
</feature>
<dbReference type="Gene3D" id="2.60.210.10">
    <property type="entry name" value="Apoptosis, Tumor Necrosis Factor Receptor Associated Protein 2, Chain A"/>
    <property type="match status" value="1"/>
</dbReference>
<dbReference type="Pfam" id="PF00917">
    <property type="entry name" value="MATH"/>
    <property type="match status" value="1"/>
</dbReference>
<evidence type="ECO:0000313" key="2">
    <source>
        <dbReference type="EMBL" id="GMR35241.1"/>
    </source>
</evidence>
<comment type="caution">
    <text evidence="2">The sequence shown here is derived from an EMBL/GenBank/DDBJ whole genome shotgun (WGS) entry which is preliminary data.</text>
</comment>
<keyword evidence="3" id="KW-1185">Reference proteome</keyword>
<dbReference type="AlphaFoldDB" id="A0AAN5CBK9"/>
<evidence type="ECO:0000259" key="1">
    <source>
        <dbReference type="Pfam" id="PF00917"/>
    </source>
</evidence>
<evidence type="ECO:0000313" key="3">
    <source>
        <dbReference type="Proteomes" id="UP001328107"/>
    </source>
</evidence>
<name>A0AAN5CBK9_9BILA</name>
<dbReference type="InterPro" id="IPR008974">
    <property type="entry name" value="TRAF-like"/>
</dbReference>
<gene>
    <name evidence="2" type="ORF">PMAYCL1PPCAC_05436</name>
</gene>
<sequence length="98" mass="11101">LALKKNASTYLGVYLYHPTYETRPWSVDVSTHLKLVGTGNGGNREFELKKTFHNDCTIAGVDEFIRWSDLIDETKGFINDKEQITIEARLILSNIVGI</sequence>
<dbReference type="EMBL" id="BTRK01000002">
    <property type="protein sequence ID" value="GMR35241.1"/>
    <property type="molecule type" value="Genomic_DNA"/>
</dbReference>
<feature type="domain" description="MATH" evidence="1">
    <location>
        <begin position="8"/>
        <end position="89"/>
    </location>
</feature>
<dbReference type="Proteomes" id="UP001328107">
    <property type="component" value="Unassembled WGS sequence"/>
</dbReference>
<dbReference type="CDD" id="cd00121">
    <property type="entry name" value="MATH"/>
    <property type="match status" value="1"/>
</dbReference>
<protein>
    <recommendedName>
        <fullName evidence="1">MATH domain-containing protein</fullName>
    </recommendedName>
</protein>